<dbReference type="GeneID" id="5326417"/>
<dbReference type="RefSeq" id="WP_011973673.1">
    <property type="nucleotide sequence ID" value="NC_009635.1"/>
</dbReference>
<dbReference type="InterPro" id="IPR027396">
    <property type="entry name" value="DsrEFH-like"/>
</dbReference>
<dbReference type="Gene3D" id="3.40.1260.10">
    <property type="entry name" value="DsrEFH-like"/>
    <property type="match status" value="1"/>
</dbReference>
<dbReference type="Pfam" id="PF02635">
    <property type="entry name" value="DsrE"/>
    <property type="match status" value="1"/>
</dbReference>
<dbReference type="EMBL" id="CP000743">
    <property type="protein sequence ID" value="ABR56541.1"/>
    <property type="molecule type" value="Genomic_DNA"/>
</dbReference>
<dbReference type="PANTHER" id="PTHR38780:SF1">
    <property type="entry name" value="PROTEIN TUSC"/>
    <property type="match status" value="1"/>
</dbReference>
<protein>
    <submittedName>
        <fullName evidence="2">DsrE family protein</fullName>
    </submittedName>
</protein>
<organism evidence="2 3">
    <name type="scientific">Methanococcus aeolicus (strain ATCC BAA-1280 / DSM 17508 / OCM 812 / Nankai-3)</name>
    <dbReference type="NCBI Taxonomy" id="419665"/>
    <lineage>
        <taxon>Archaea</taxon>
        <taxon>Methanobacteriati</taxon>
        <taxon>Methanobacteriota</taxon>
        <taxon>Methanomada group</taxon>
        <taxon>Methanococci</taxon>
        <taxon>Methanococcales</taxon>
        <taxon>Methanococcaceae</taxon>
        <taxon>Methanococcus</taxon>
    </lineage>
</organism>
<dbReference type="InterPro" id="IPR017462">
    <property type="entry name" value="Sulphur_relay_TusC/DsrF"/>
</dbReference>
<evidence type="ECO:0000313" key="2">
    <source>
        <dbReference type="EMBL" id="ABR56541.1"/>
    </source>
</evidence>
<comment type="similarity">
    <text evidence="1">Belongs to the DsrF/TusC family.</text>
</comment>
<dbReference type="SUPFAM" id="SSF75169">
    <property type="entry name" value="DsrEFH-like"/>
    <property type="match status" value="1"/>
</dbReference>
<keyword evidence="3" id="KW-1185">Reference proteome</keyword>
<gene>
    <name evidence="2" type="ordered locus">Maeo_0963</name>
</gene>
<dbReference type="Proteomes" id="UP000001106">
    <property type="component" value="Chromosome"/>
</dbReference>
<accession>A6UVL9</accession>
<evidence type="ECO:0000256" key="1">
    <source>
        <dbReference type="ARBA" id="ARBA00005996"/>
    </source>
</evidence>
<dbReference type="HOGENOM" id="CLU_2067822_0_0_2"/>
<name>A6UVL9_META3</name>
<dbReference type="InterPro" id="IPR003787">
    <property type="entry name" value="Sulphur_relay_DsrE/F-like"/>
</dbReference>
<sequence length="120" mass="13469">MVKSLITIILKPPYGSEDSFAGMMFALSQIASGIIEKSDVILIHDGVYNAKSGQKPEELGMPSIVDVINNLSAFGCKIYCIEECLKEREIETDDILDDVEVVRYMELKNILNEYEDVITF</sequence>
<dbReference type="AlphaFoldDB" id="A6UVL9"/>
<dbReference type="KEGG" id="mae:Maeo_0963"/>
<dbReference type="eggNOG" id="arCOG02069">
    <property type="taxonomic scope" value="Archaea"/>
</dbReference>
<evidence type="ECO:0000313" key="3">
    <source>
        <dbReference type="Proteomes" id="UP000001106"/>
    </source>
</evidence>
<dbReference type="STRING" id="419665.Maeo_0963"/>
<reference evidence="2" key="1">
    <citation type="submission" date="2007-06" db="EMBL/GenBank/DDBJ databases">
        <title>Complete sequence of Methanococcus aeolicus Nankai-3.</title>
        <authorList>
            <consortium name="US DOE Joint Genome Institute"/>
            <person name="Copeland A."/>
            <person name="Lucas S."/>
            <person name="Lapidus A."/>
            <person name="Barry K."/>
            <person name="Glavina del Rio T."/>
            <person name="Dalin E."/>
            <person name="Tice H."/>
            <person name="Pitluck S."/>
            <person name="Chain P."/>
            <person name="Malfatti S."/>
            <person name="Shin M."/>
            <person name="Vergez L."/>
            <person name="Schmutz J."/>
            <person name="Larimer F."/>
            <person name="Land M."/>
            <person name="Hauser L."/>
            <person name="Kyrpides N."/>
            <person name="Lykidis A."/>
            <person name="Sieprawska-Lupa M."/>
            <person name="Whitman W.B."/>
            <person name="Richardson P."/>
        </authorList>
    </citation>
    <scope>NUCLEOTIDE SEQUENCE [LARGE SCALE GENOMIC DNA]</scope>
    <source>
        <strain evidence="2">Nankai-3</strain>
    </source>
</reference>
<dbReference type="PANTHER" id="PTHR38780">
    <property type="entry name" value="PROTEIN TUSC"/>
    <property type="match status" value="1"/>
</dbReference>
<dbReference type="OrthoDB" id="358919at2157"/>
<proteinExistence type="inferred from homology"/>